<dbReference type="EMBL" id="AKWZ02000010">
    <property type="protein sequence ID" value="EPG73123.1"/>
    <property type="molecule type" value="Genomic_DNA"/>
</dbReference>
<comment type="caution">
    <text evidence="1">The sequence shown here is derived from an EMBL/GenBank/DDBJ whole genome shotgun (WGS) entry which is preliminary data.</text>
</comment>
<dbReference type="AlphaFoldDB" id="S3UV51"/>
<dbReference type="Proteomes" id="UP000014540">
    <property type="component" value="Unassembled WGS sequence"/>
</dbReference>
<evidence type="ECO:0000313" key="1">
    <source>
        <dbReference type="EMBL" id="EPG73123.1"/>
    </source>
</evidence>
<evidence type="ECO:0008006" key="3">
    <source>
        <dbReference type="Google" id="ProtNLM"/>
    </source>
</evidence>
<dbReference type="RefSeq" id="WP_016549613.1">
    <property type="nucleotide sequence ID" value="NZ_AKWZ02000010.1"/>
</dbReference>
<organism evidence="1 2">
    <name type="scientific">Leptospira fainei serovar Hurstbridge str. BUT 6</name>
    <dbReference type="NCBI Taxonomy" id="1193011"/>
    <lineage>
        <taxon>Bacteria</taxon>
        <taxon>Pseudomonadati</taxon>
        <taxon>Spirochaetota</taxon>
        <taxon>Spirochaetia</taxon>
        <taxon>Leptospirales</taxon>
        <taxon>Leptospiraceae</taxon>
        <taxon>Leptospira</taxon>
    </lineage>
</organism>
<proteinExistence type="predicted"/>
<name>S3UV51_9LEPT</name>
<dbReference type="PIRSF" id="PIRSF035170">
    <property type="entry name" value="HD_phosphohydro"/>
    <property type="match status" value="1"/>
</dbReference>
<dbReference type="STRING" id="1193011.LEP1GSC058_2533"/>
<gene>
    <name evidence="1" type="ORF">LEP1GSC058_2533</name>
</gene>
<evidence type="ECO:0000313" key="2">
    <source>
        <dbReference type="Proteomes" id="UP000014540"/>
    </source>
</evidence>
<sequence length="205" mass="24382">MLREEFYRTASKYSELKGVIDALWTEINLNYSESHRHYHTLAHLSSFLERLKTVETRIQDWDSMLLAMFYHDIIYDPKDFRNEENSAGLAEERLTRINAPKLLIFKVKDLILATKIHRAQDDPDIRYFLDCDLSILGANKSEYLQYARSIRNEYKEYSDEEYSSGRKKVLEYFLQMERIFSSPEFFETFETQARANLSSELEELG</sequence>
<protein>
    <recommendedName>
        <fullName evidence="3">HD domain protein</fullName>
    </recommendedName>
</protein>
<keyword evidence="2" id="KW-1185">Reference proteome</keyword>
<dbReference type="InterPro" id="IPR009218">
    <property type="entry name" value="HD_phosphohydro"/>
</dbReference>
<reference evidence="1" key="1">
    <citation type="submission" date="2013-04" db="EMBL/GenBank/DDBJ databases">
        <authorList>
            <person name="Harkins D.M."/>
            <person name="Durkin A.S."/>
            <person name="Selengut J.D."/>
            <person name="Sanka R."/>
            <person name="DePew J."/>
            <person name="Purushe J."/>
            <person name="Ahmed A."/>
            <person name="van der Linden H."/>
            <person name="Goris M.G.A."/>
            <person name="Hartskeerl R.A."/>
            <person name="Vinetz J.M."/>
            <person name="Sutton G.G."/>
            <person name="Nelson W.C."/>
            <person name="Fouts D.E."/>
        </authorList>
    </citation>
    <scope>NUCLEOTIDE SEQUENCE [LARGE SCALE GENOMIC DNA]</scope>
    <source>
        <strain evidence="1">BUT 6</strain>
    </source>
</reference>
<dbReference type="PANTHER" id="PTHR21174">
    <property type="match status" value="1"/>
</dbReference>
<dbReference type="PANTHER" id="PTHR21174:SF0">
    <property type="entry name" value="HD PHOSPHOHYDROLASE FAMILY PROTEIN-RELATED"/>
    <property type="match status" value="1"/>
</dbReference>
<dbReference type="SUPFAM" id="SSF109604">
    <property type="entry name" value="HD-domain/PDEase-like"/>
    <property type="match status" value="1"/>
</dbReference>
<dbReference type="Gene3D" id="1.10.3210.10">
    <property type="entry name" value="Hypothetical protein af1432"/>
    <property type="match status" value="1"/>
</dbReference>
<dbReference type="OrthoDB" id="9808993at2"/>
<accession>S3UV51</accession>